<evidence type="ECO:0000256" key="1">
    <source>
        <dbReference type="SAM" id="MobiDB-lite"/>
    </source>
</evidence>
<reference evidence="2 3" key="1">
    <citation type="submission" date="2019-11" db="EMBL/GenBank/DDBJ databases">
        <authorList>
            <person name="Zheng R.K."/>
            <person name="Sun C.M."/>
        </authorList>
    </citation>
    <scope>NUCLEOTIDE SEQUENCE [LARGE SCALE GENOMIC DNA]</scope>
    <source>
        <strain evidence="2 3">WC007</strain>
    </source>
</reference>
<organism evidence="2 3">
    <name type="scientific">Maribellus comscasis</name>
    <dbReference type="NCBI Taxonomy" id="2681766"/>
    <lineage>
        <taxon>Bacteria</taxon>
        <taxon>Pseudomonadati</taxon>
        <taxon>Bacteroidota</taxon>
        <taxon>Bacteroidia</taxon>
        <taxon>Marinilabiliales</taxon>
        <taxon>Prolixibacteraceae</taxon>
        <taxon>Maribellus</taxon>
    </lineage>
</organism>
<dbReference type="EMBL" id="CP046401">
    <property type="protein sequence ID" value="QGY46067.1"/>
    <property type="molecule type" value="Genomic_DNA"/>
</dbReference>
<sequence>MDLNTSIFQKEQKNRQKRKEIRNGAARGENAGLARNFELSALDFKPIMPRHMFGLAFSESAGLQAGRLTLDFFFGF</sequence>
<proteinExistence type="predicted"/>
<feature type="region of interest" description="Disordered" evidence="1">
    <location>
        <begin position="1"/>
        <end position="25"/>
    </location>
</feature>
<dbReference type="KEGG" id="mcos:GM418_21070"/>
<dbReference type="RefSeq" id="WP_158869205.1">
    <property type="nucleotide sequence ID" value="NZ_CP046401.1"/>
</dbReference>
<keyword evidence="3" id="KW-1185">Reference proteome</keyword>
<protein>
    <submittedName>
        <fullName evidence="2">Uncharacterized protein</fullName>
    </submittedName>
</protein>
<gene>
    <name evidence="2" type="ORF">GM418_21070</name>
</gene>
<accession>A0A6I6K0J1</accession>
<evidence type="ECO:0000313" key="2">
    <source>
        <dbReference type="EMBL" id="QGY46067.1"/>
    </source>
</evidence>
<dbReference type="AlphaFoldDB" id="A0A6I6K0J1"/>
<name>A0A6I6K0J1_9BACT</name>
<evidence type="ECO:0000313" key="3">
    <source>
        <dbReference type="Proteomes" id="UP000428260"/>
    </source>
</evidence>
<dbReference type="Proteomes" id="UP000428260">
    <property type="component" value="Chromosome"/>
</dbReference>